<name>A0A1H0Q0Y5_9PSEU</name>
<feature type="transmembrane region" description="Helical" evidence="6">
    <location>
        <begin position="128"/>
        <end position="145"/>
    </location>
</feature>
<feature type="transmembrane region" description="Helical" evidence="6">
    <location>
        <begin position="45"/>
        <end position="65"/>
    </location>
</feature>
<keyword evidence="4 6" id="KW-1133">Transmembrane helix</keyword>
<proteinExistence type="inferred from homology"/>
<feature type="domain" description="EamA" evidence="7">
    <location>
        <begin position="150"/>
        <end position="272"/>
    </location>
</feature>
<dbReference type="PANTHER" id="PTHR32322:SF2">
    <property type="entry name" value="EAMA DOMAIN-CONTAINING PROTEIN"/>
    <property type="match status" value="1"/>
</dbReference>
<dbReference type="Proteomes" id="UP000199651">
    <property type="component" value="Unassembled WGS sequence"/>
</dbReference>
<evidence type="ECO:0000256" key="2">
    <source>
        <dbReference type="ARBA" id="ARBA00007362"/>
    </source>
</evidence>
<feature type="transmembrane region" description="Helical" evidence="6">
    <location>
        <begin position="99"/>
        <end position="116"/>
    </location>
</feature>
<feature type="transmembrane region" description="Helical" evidence="6">
    <location>
        <begin position="175"/>
        <end position="194"/>
    </location>
</feature>
<dbReference type="Pfam" id="PF00892">
    <property type="entry name" value="EamA"/>
    <property type="match status" value="2"/>
</dbReference>
<dbReference type="InterPro" id="IPR000620">
    <property type="entry name" value="EamA_dom"/>
</dbReference>
<evidence type="ECO:0000256" key="3">
    <source>
        <dbReference type="ARBA" id="ARBA00022692"/>
    </source>
</evidence>
<keyword evidence="9" id="KW-1185">Reference proteome</keyword>
<evidence type="ECO:0000313" key="8">
    <source>
        <dbReference type="EMBL" id="SDP11023.1"/>
    </source>
</evidence>
<comment type="similarity">
    <text evidence="2">Belongs to the EamA transporter family.</text>
</comment>
<reference evidence="9" key="1">
    <citation type="submission" date="2016-10" db="EMBL/GenBank/DDBJ databases">
        <authorList>
            <person name="Varghese N."/>
            <person name="Submissions S."/>
        </authorList>
    </citation>
    <scope>NUCLEOTIDE SEQUENCE [LARGE SCALE GENOMIC DNA]</scope>
    <source>
        <strain evidence="9">IBRC-M 10655</strain>
    </source>
</reference>
<gene>
    <name evidence="8" type="ORF">SAMN05192558_106353</name>
</gene>
<evidence type="ECO:0000256" key="1">
    <source>
        <dbReference type="ARBA" id="ARBA00004141"/>
    </source>
</evidence>
<protein>
    <submittedName>
        <fullName evidence="8">Drug/metabolite transporter, DME family</fullName>
    </submittedName>
</protein>
<dbReference type="SUPFAM" id="SSF103481">
    <property type="entry name" value="Multidrug resistance efflux transporter EmrE"/>
    <property type="match status" value="2"/>
</dbReference>
<dbReference type="GO" id="GO:0016020">
    <property type="term" value="C:membrane"/>
    <property type="evidence" value="ECO:0007669"/>
    <property type="project" value="UniProtKB-SubCell"/>
</dbReference>
<evidence type="ECO:0000313" key="9">
    <source>
        <dbReference type="Proteomes" id="UP000199651"/>
    </source>
</evidence>
<keyword evidence="3 6" id="KW-0812">Transmembrane</keyword>
<dbReference type="RefSeq" id="WP_228769958.1">
    <property type="nucleotide sequence ID" value="NZ_FNDV01000006.1"/>
</dbReference>
<dbReference type="STRING" id="504798.SAMN05421871_10699"/>
<comment type="subcellular location">
    <subcellularLocation>
        <location evidence="1">Membrane</location>
        <topology evidence="1">Multi-pass membrane protein</topology>
    </subcellularLocation>
</comment>
<feature type="transmembrane region" description="Helical" evidence="6">
    <location>
        <begin position="255"/>
        <end position="272"/>
    </location>
</feature>
<sequence>MSRTTLPTWQGLSLVVTAAIAWGTGGAAAAVLYRTTDLGPVAVTFWRFLCGTLLLASALGARKLITGQPVVAGPRSVATGVCLAVSQSAYFAAVGVSGVAVATAVTLGATPALTALGSRSWLSRRGSLGAISGLVGLVFLCGPAGSSPTGLALALLSAVGFAAATILGRGSLGETLAALAVGTVLLAPFAVVPVVTPETLGLIGFLGAVPTALAYALFFSGLKTVHATTASVITLVEPLTATVIAVGWLGEVLTVSTGIGMALLLVAVVVASG</sequence>
<dbReference type="PANTHER" id="PTHR32322">
    <property type="entry name" value="INNER MEMBRANE TRANSPORTER"/>
    <property type="match status" value="1"/>
</dbReference>
<dbReference type="InterPro" id="IPR037185">
    <property type="entry name" value="EmrE-like"/>
</dbReference>
<dbReference type="AlphaFoldDB" id="A0A1H0Q0Y5"/>
<dbReference type="InterPro" id="IPR050638">
    <property type="entry name" value="AA-Vitamin_Transporters"/>
</dbReference>
<evidence type="ECO:0000256" key="6">
    <source>
        <dbReference type="SAM" id="Phobius"/>
    </source>
</evidence>
<keyword evidence="5 6" id="KW-0472">Membrane</keyword>
<evidence type="ECO:0000259" key="7">
    <source>
        <dbReference type="Pfam" id="PF00892"/>
    </source>
</evidence>
<evidence type="ECO:0000256" key="5">
    <source>
        <dbReference type="ARBA" id="ARBA00023136"/>
    </source>
</evidence>
<feature type="transmembrane region" description="Helical" evidence="6">
    <location>
        <begin position="151"/>
        <end position="168"/>
    </location>
</feature>
<accession>A0A1H0Q0Y5</accession>
<dbReference type="EMBL" id="FNJB01000006">
    <property type="protein sequence ID" value="SDP11023.1"/>
    <property type="molecule type" value="Genomic_DNA"/>
</dbReference>
<feature type="transmembrane region" description="Helical" evidence="6">
    <location>
        <begin position="12"/>
        <end position="33"/>
    </location>
</feature>
<feature type="domain" description="EamA" evidence="7">
    <location>
        <begin position="11"/>
        <end position="137"/>
    </location>
</feature>
<feature type="transmembrane region" description="Helical" evidence="6">
    <location>
        <begin position="200"/>
        <end position="218"/>
    </location>
</feature>
<organism evidence="8 9">
    <name type="scientific">Actinokineospora alba</name>
    <dbReference type="NCBI Taxonomy" id="504798"/>
    <lineage>
        <taxon>Bacteria</taxon>
        <taxon>Bacillati</taxon>
        <taxon>Actinomycetota</taxon>
        <taxon>Actinomycetes</taxon>
        <taxon>Pseudonocardiales</taxon>
        <taxon>Pseudonocardiaceae</taxon>
        <taxon>Actinokineospora</taxon>
    </lineage>
</organism>
<evidence type="ECO:0000256" key="4">
    <source>
        <dbReference type="ARBA" id="ARBA00022989"/>
    </source>
</evidence>